<gene>
    <name evidence="4" type="ORF">TR86977</name>
</gene>
<keyword evidence="2" id="KW-0812">Transmembrane</keyword>
<feature type="signal peptide" evidence="3">
    <location>
        <begin position="1"/>
        <end position="17"/>
    </location>
</feature>
<keyword evidence="2" id="KW-0472">Membrane</keyword>
<proteinExistence type="predicted"/>
<evidence type="ECO:0000256" key="2">
    <source>
        <dbReference type="SAM" id="Phobius"/>
    </source>
</evidence>
<reference evidence="4" key="1">
    <citation type="submission" date="2016-01" db="EMBL/GenBank/DDBJ databases">
        <title>Reference transcriptome for the parasite Schistocephalus solidus: insights into the molecular evolution of parasitism.</title>
        <authorList>
            <person name="Hebert F.O."/>
            <person name="Grambauer S."/>
            <person name="Barber I."/>
            <person name="Landry C.R."/>
            <person name="Aubin-Horth N."/>
        </authorList>
    </citation>
    <scope>NUCLEOTIDE SEQUENCE</scope>
</reference>
<sequence>MLPLLTFVFIILNCVSSLVPISGNFLLQPSGKVHLISRLLKSQLTCDFNDLNFCSLGNNGGWSFQRSLLDLVRTLTETAQSVMTSTEWNRTGTVTPELRTPTPPNHYVCADWGVATPSAKLTARTNLTARLESYVLVPVLRHRRWIDVSPSTEVKPVSSGGKVLYVGPAGSSPFHPKAAMTPESRPIKGDGKIQAEGQDDCACLQMNILLPESRTAKLTVRFGSISQSIALPGLEGTWRAEKRKISTTTSVFASLVAGIIWPFAFGTVQSVRSSSTDRHPPQPPANQWLHLRLPITNRLFPTSFGTTEFNSPPPTPTAFSLHGVSGVCLDDVAFSATRSADCPRSLTWTIPSSDNSSANEILFFNDHGQPFIRTSSPLSPSQRQQQSGPVRVHVVDDNEITGHSYGPTSGRQSLLEHFLNGTFLFGILLALLVIVVTVGLALAVACGKRASRHAVDSLRKKTNFLRETTVMRSPSVCSMPNFTVAPMDLQRGSGDRTRNGICYRHSVSIDGTLCSSSVENGLLLDEDSRLPSFRLSAEEFSLLDPQNQVHMPNSSSVMINKRRPRRYAPLSVGHQHYLLQPKPAMEHAKLRRPKSSLDSNPILPPNPQPGTRLSLLLSINEDSELVLVPQACNHPNPLSSADNTAQVYPDTLTGQNAVVPTNTTLISEILTTRSVDTHTTTAIVGGQPRPLYHSNHLSAAETEATLAEMAASVGALGVAQVFSPGQCCPKDVEGEEAISVDSCIFEAETLPMYREAVQLLDQLVDEATNPLSLSPAGTLNKSDNQN</sequence>
<evidence type="ECO:0000256" key="3">
    <source>
        <dbReference type="SAM" id="SignalP"/>
    </source>
</evidence>
<keyword evidence="3" id="KW-0732">Signal</keyword>
<evidence type="ECO:0000313" key="4">
    <source>
        <dbReference type="EMBL" id="JAP45637.1"/>
    </source>
</evidence>
<dbReference type="AlphaFoldDB" id="A0A0X3P6Z8"/>
<accession>A0A0X3P6Z8</accession>
<evidence type="ECO:0000256" key="1">
    <source>
        <dbReference type="SAM" id="MobiDB-lite"/>
    </source>
</evidence>
<feature type="region of interest" description="Disordered" evidence="1">
    <location>
        <begin position="589"/>
        <end position="608"/>
    </location>
</feature>
<keyword evidence="2" id="KW-1133">Transmembrane helix</keyword>
<feature type="transmembrane region" description="Helical" evidence="2">
    <location>
        <begin position="423"/>
        <end position="445"/>
    </location>
</feature>
<organism evidence="4">
    <name type="scientific">Schistocephalus solidus</name>
    <name type="common">Tapeworm</name>
    <dbReference type="NCBI Taxonomy" id="70667"/>
    <lineage>
        <taxon>Eukaryota</taxon>
        <taxon>Metazoa</taxon>
        <taxon>Spiralia</taxon>
        <taxon>Lophotrochozoa</taxon>
        <taxon>Platyhelminthes</taxon>
        <taxon>Cestoda</taxon>
        <taxon>Eucestoda</taxon>
        <taxon>Diphyllobothriidea</taxon>
        <taxon>Diphyllobothriidae</taxon>
        <taxon>Schistocephalus</taxon>
    </lineage>
</organism>
<dbReference type="EMBL" id="GEEE01017588">
    <property type="protein sequence ID" value="JAP45637.1"/>
    <property type="molecule type" value="Transcribed_RNA"/>
</dbReference>
<name>A0A0X3P6Z8_SCHSO</name>
<feature type="chain" id="PRO_5007050923" evidence="3">
    <location>
        <begin position="18"/>
        <end position="786"/>
    </location>
</feature>
<protein>
    <submittedName>
        <fullName evidence="4">Uncharacterized protein</fullName>
    </submittedName>
</protein>